<evidence type="ECO:0000259" key="1">
    <source>
        <dbReference type="PROSITE" id="PS50943"/>
    </source>
</evidence>
<reference evidence="2" key="1">
    <citation type="submission" date="2020-08" db="EMBL/GenBank/DDBJ databases">
        <title>Genome public.</title>
        <authorList>
            <person name="Liu C."/>
            <person name="Sun Q."/>
        </authorList>
    </citation>
    <scope>NUCLEOTIDE SEQUENCE</scope>
    <source>
        <strain evidence="2">NSJ-44</strain>
    </source>
</reference>
<dbReference type="Pfam" id="PF01381">
    <property type="entry name" value="HTH_3"/>
    <property type="match status" value="1"/>
</dbReference>
<dbReference type="SUPFAM" id="SSF47413">
    <property type="entry name" value="lambda repressor-like DNA-binding domains"/>
    <property type="match status" value="1"/>
</dbReference>
<accession>A0A926HHW6</accession>
<dbReference type="EMBL" id="JACRSO010000001">
    <property type="protein sequence ID" value="MBC8528152.1"/>
    <property type="molecule type" value="Genomic_DNA"/>
</dbReference>
<dbReference type="InterPro" id="IPR010982">
    <property type="entry name" value="Lambda_DNA-bd_dom_sf"/>
</dbReference>
<dbReference type="CDD" id="cd00093">
    <property type="entry name" value="HTH_XRE"/>
    <property type="match status" value="1"/>
</dbReference>
<dbReference type="Proteomes" id="UP000654279">
    <property type="component" value="Unassembled WGS sequence"/>
</dbReference>
<name>A0A926HHW6_9FIRM</name>
<organism evidence="2 3">
    <name type="scientific">Luoshenia tenuis</name>
    <dbReference type="NCBI Taxonomy" id="2763654"/>
    <lineage>
        <taxon>Bacteria</taxon>
        <taxon>Bacillati</taxon>
        <taxon>Bacillota</taxon>
        <taxon>Clostridia</taxon>
        <taxon>Christensenellales</taxon>
        <taxon>Christensenellaceae</taxon>
        <taxon>Luoshenia</taxon>
    </lineage>
</organism>
<dbReference type="PROSITE" id="PS50943">
    <property type="entry name" value="HTH_CROC1"/>
    <property type="match status" value="1"/>
</dbReference>
<dbReference type="Gene3D" id="1.10.260.40">
    <property type="entry name" value="lambda repressor-like DNA-binding domains"/>
    <property type="match status" value="1"/>
</dbReference>
<dbReference type="RefSeq" id="WP_249284194.1">
    <property type="nucleotide sequence ID" value="NZ_JACRSO010000001.1"/>
</dbReference>
<keyword evidence="3" id="KW-1185">Reference proteome</keyword>
<proteinExistence type="predicted"/>
<dbReference type="InterPro" id="IPR001387">
    <property type="entry name" value="Cro/C1-type_HTH"/>
</dbReference>
<dbReference type="AlphaFoldDB" id="A0A926HHW6"/>
<feature type="domain" description="HTH cro/C1-type" evidence="1">
    <location>
        <begin position="17"/>
        <end position="76"/>
    </location>
</feature>
<gene>
    <name evidence="2" type="ORF">H8699_01690</name>
</gene>
<evidence type="ECO:0000313" key="3">
    <source>
        <dbReference type="Proteomes" id="UP000654279"/>
    </source>
</evidence>
<protein>
    <submittedName>
        <fullName evidence="2">Helix-turn-helix transcriptional regulator</fullName>
    </submittedName>
</protein>
<comment type="caution">
    <text evidence="2">The sequence shown here is derived from an EMBL/GenBank/DDBJ whole genome shotgun (WGS) entry which is preliminary data.</text>
</comment>
<dbReference type="GO" id="GO:0003677">
    <property type="term" value="F:DNA binding"/>
    <property type="evidence" value="ECO:0007669"/>
    <property type="project" value="InterPro"/>
</dbReference>
<sequence>MKKITFGENKNIISGRLKCYRIKAGLSQAQLAARMQTLGANMDQQMISKIEHNARIVTDYELACLCRILEVRAEDLFDDFRV</sequence>
<evidence type="ECO:0000313" key="2">
    <source>
        <dbReference type="EMBL" id="MBC8528152.1"/>
    </source>
</evidence>